<reference evidence="1 2" key="1">
    <citation type="submission" date="2017-09" db="EMBL/GenBank/DDBJ databases">
        <title>WGS assembly of Aquilegia coerulea Goldsmith.</title>
        <authorList>
            <person name="Hodges S."/>
            <person name="Kramer E."/>
            <person name="Nordborg M."/>
            <person name="Tomkins J."/>
            <person name="Borevitz J."/>
            <person name="Derieg N."/>
            <person name="Yan J."/>
            <person name="Mihaltcheva S."/>
            <person name="Hayes R.D."/>
            <person name="Rokhsar D."/>
        </authorList>
    </citation>
    <scope>NUCLEOTIDE SEQUENCE [LARGE SCALE GENOMIC DNA]</scope>
    <source>
        <strain evidence="2">cv. Goldsmith</strain>
    </source>
</reference>
<dbReference type="OrthoDB" id="511315at2759"/>
<dbReference type="PANTHER" id="PTHR35754">
    <property type="entry name" value="ATP SYNTHASE SUBUNIT B"/>
    <property type="match status" value="1"/>
</dbReference>
<accession>A0A2G5E8I1</accession>
<evidence type="ECO:0000313" key="1">
    <source>
        <dbReference type="EMBL" id="PIA52078.1"/>
    </source>
</evidence>
<name>A0A2G5E8I1_AQUCA</name>
<evidence type="ECO:0000313" key="2">
    <source>
        <dbReference type="Proteomes" id="UP000230069"/>
    </source>
</evidence>
<dbReference type="PANTHER" id="PTHR35754:SF2">
    <property type="entry name" value="ATP SYNTHASE SUBUNIT B"/>
    <property type="match status" value="1"/>
</dbReference>
<keyword evidence="2" id="KW-1185">Reference proteome</keyword>
<dbReference type="Proteomes" id="UP000230069">
    <property type="component" value="Unassembled WGS sequence"/>
</dbReference>
<dbReference type="EMBL" id="KZ305027">
    <property type="protein sequence ID" value="PIA52078.1"/>
    <property type="molecule type" value="Genomic_DNA"/>
</dbReference>
<organism evidence="1 2">
    <name type="scientific">Aquilegia coerulea</name>
    <name type="common">Rocky mountain columbine</name>
    <dbReference type="NCBI Taxonomy" id="218851"/>
    <lineage>
        <taxon>Eukaryota</taxon>
        <taxon>Viridiplantae</taxon>
        <taxon>Streptophyta</taxon>
        <taxon>Embryophyta</taxon>
        <taxon>Tracheophyta</taxon>
        <taxon>Spermatophyta</taxon>
        <taxon>Magnoliopsida</taxon>
        <taxon>Ranunculales</taxon>
        <taxon>Ranunculaceae</taxon>
        <taxon>Thalictroideae</taxon>
        <taxon>Aquilegia</taxon>
    </lineage>
</organism>
<dbReference type="AlphaFoldDB" id="A0A2G5E8I1"/>
<proteinExistence type="predicted"/>
<dbReference type="InParanoid" id="A0A2G5E8I1"/>
<sequence length="406" mass="46843">MEALRNLEQVQRTLSLLQGHDLSSNHRHDDDSDRFLANFLLFIVKPCGTLDLKQKYDLISENLPKISPAILEETVVSLNEEDKRHCDEHLTECCLADKKDVDSIGTDTAELPMIGLDAMQRANSTLEDFCRSYFMFHELDVNRPESVFRYLPILSFAESYIYQLDSINEEISNISGEIAIGNTAKERNQRLTDKFVEAFKTGASRPLVFLLDRHGLLTERIRAELNFGEEYWALERKLCHALANKKKILIEDVMRAIHLKSFDYRVLSLLLYQLREIQVNEMHMEFLSISEFLVEVSDDLFDYEDDVIDNNFNILRMFVGVYGASVAPVMLAKYITEAEEKYEYLSKSLDPELFLNYRRRCEEATKEGGNRAGHSLGTWSIPSVIADEEFYRSERLSSNLVVSSLE</sequence>
<protein>
    <submittedName>
        <fullName evidence="1">Uncharacterized protein</fullName>
    </submittedName>
</protein>
<dbReference type="FunCoup" id="A0A2G5E8I1">
    <property type="interactions" value="648"/>
</dbReference>
<gene>
    <name evidence="1" type="ORF">AQUCO_01000156v1</name>
</gene>